<protein>
    <submittedName>
        <fullName evidence="1">Uncharacterized protein</fullName>
    </submittedName>
</protein>
<dbReference type="EMBL" id="CP014782">
    <property type="protein sequence ID" value="AQS39193.1"/>
    <property type="molecule type" value="Genomic_DNA"/>
</dbReference>
<dbReference type="Proteomes" id="UP000189545">
    <property type="component" value="Chromosome"/>
</dbReference>
<accession>A0A1S6HUG2</accession>
<evidence type="ECO:0000313" key="2">
    <source>
        <dbReference type="Proteomes" id="UP000189545"/>
    </source>
</evidence>
<keyword evidence="2" id="KW-1185">Reference proteome</keyword>
<proteinExistence type="predicted"/>
<dbReference type="AlphaFoldDB" id="A0A1S6HUG2"/>
<reference evidence="1 2" key="1">
    <citation type="submission" date="2016-03" db="EMBL/GenBank/DDBJ databases">
        <title>Complete genome sequence of Shewanella psychrophila WP2, a deep sea bacterium isolated from west Pacific sediment.</title>
        <authorList>
            <person name="Xu G."/>
            <person name="Jian H."/>
        </authorList>
    </citation>
    <scope>NUCLEOTIDE SEQUENCE [LARGE SCALE GENOMIC DNA]</scope>
    <source>
        <strain evidence="1 2">WP2</strain>
    </source>
</reference>
<gene>
    <name evidence="1" type="ORF">Sps_04078</name>
</gene>
<dbReference type="KEGG" id="spsw:Sps_04078"/>
<evidence type="ECO:0000313" key="1">
    <source>
        <dbReference type="EMBL" id="AQS39193.1"/>
    </source>
</evidence>
<organism evidence="1 2">
    <name type="scientific">Shewanella psychrophila</name>
    <dbReference type="NCBI Taxonomy" id="225848"/>
    <lineage>
        <taxon>Bacteria</taxon>
        <taxon>Pseudomonadati</taxon>
        <taxon>Pseudomonadota</taxon>
        <taxon>Gammaproteobacteria</taxon>
        <taxon>Alteromonadales</taxon>
        <taxon>Shewanellaceae</taxon>
        <taxon>Shewanella</taxon>
    </lineage>
</organism>
<sequence length="77" mass="8891">MQDVSYSREKLFGKVLNLRLPNKTRVELELEPVRVDSHIFAAKFTCLGHGQDLIKKFLFNLHRSSNADLYRSISMAP</sequence>
<name>A0A1S6HUG2_9GAMM</name>
<dbReference type="STRING" id="225848.Sps_04078"/>